<organism evidence="2 3">
    <name type="scientific">Haematococcus lacustris</name>
    <name type="common">Green alga</name>
    <name type="synonym">Haematococcus pluvialis</name>
    <dbReference type="NCBI Taxonomy" id="44745"/>
    <lineage>
        <taxon>Eukaryota</taxon>
        <taxon>Viridiplantae</taxon>
        <taxon>Chlorophyta</taxon>
        <taxon>core chlorophytes</taxon>
        <taxon>Chlorophyceae</taxon>
        <taxon>CS clade</taxon>
        <taxon>Chlamydomonadales</taxon>
        <taxon>Haematococcaceae</taxon>
        <taxon>Haematococcus</taxon>
    </lineage>
</organism>
<sequence length="261" mass="26462">LRALLSPASLCPCRGWALGSRPPGDGAATAGQLEQPARPRPAPGPGGRGGAGGSTLGHSLPCLSCWAGSDGGGPTNLPRPRHGPGLQCGGHCRHAAATQKPAPYPLGGQPQHAQPQGGAHGSGSSLHAGGLMHRSPCRSMHVLRVHGSHAYHMEQDMDLKQCIDVGHGAWWICGSLCAASCMLACMAACMTACMAACMVACMTTCMVACMVQGARAAQGRVWCTPAAEQPWQGRAELEGAFGAPLVGRHPGHGSATGPPAV</sequence>
<keyword evidence="3" id="KW-1185">Reference proteome</keyword>
<feature type="compositionally biased region" description="Low complexity" evidence="1">
    <location>
        <begin position="107"/>
        <end position="126"/>
    </location>
</feature>
<accession>A0A699Y7W0</accession>
<protein>
    <submittedName>
        <fullName evidence="2">Uncharacterized protein</fullName>
    </submittedName>
</protein>
<reference evidence="2 3" key="1">
    <citation type="submission" date="2020-02" db="EMBL/GenBank/DDBJ databases">
        <title>Draft genome sequence of Haematococcus lacustris strain NIES-144.</title>
        <authorList>
            <person name="Morimoto D."/>
            <person name="Nakagawa S."/>
            <person name="Yoshida T."/>
            <person name="Sawayama S."/>
        </authorList>
    </citation>
    <scope>NUCLEOTIDE SEQUENCE [LARGE SCALE GENOMIC DNA]</scope>
    <source>
        <strain evidence="2 3">NIES-144</strain>
    </source>
</reference>
<feature type="region of interest" description="Disordered" evidence="1">
    <location>
        <begin position="99"/>
        <end position="126"/>
    </location>
</feature>
<feature type="region of interest" description="Disordered" evidence="1">
    <location>
        <begin position="22"/>
        <end position="53"/>
    </location>
</feature>
<name>A0A699Y7W0_HAELA</name>
<feature type="non-terminal residue" evidence="2">
    <location>
        <position position="261"/>
    </location>
</feature>
<dbReference type="Proteomes" id="UP000485058">
    <property type="component" value="Unassembled WGS sequence"/>
</dbReference>
<feature type="non-terminal residue" evidence="2">
    <location>
        <position position="1"/>
    </location>
</feature>
<dbReference type="AlphaFoldDB" id="A0A699Y7W0"/>
<evidence type="ECO:0000256" key="1">
    <source>
        <dbReference type="SAM" id="MobiDB-lite"/>
    </source>
</evidence>
<proteinExistence type="predicted"/>
<gene>
    <name evidence="2" type="ORF">HaLaN_00862</name>
</gene>
<dbReference type="EMBL" id="BLLF01000030">
    <property type="protein sequence ID" value="GFH06260.1"/>
    <property type="molecule type" value="Genomic_DNA"/>
</dbReference>
<evidence type="ECO:0000313" key="3">
    <source>
        <dbReference type="Proteomes" id="UP000485058"/>
    </source>
</evidence>
<evidence type="ECO:0000313" key="2">
    <source>
        <dbReference type="EMBL" id="GFH06260.1"/>
    </source>
</evidence>
<comment type="caution">
    <text evidence="2">The sequence shown here is derived from an EMBL/GenBank/DDBJ whole genome shotgun (WGS) entry which is preliminary data.</text>
</comment>